<evidence type="ECO:0000256" key="1">
    <source>
        <dbReference type="SAM" id="MobiDB-lite"/>
    </source>
</evidence>
<accession>A0A0R3W3Q8</accession>
<sequence>MVTEESLLLMRVCNLKPVVYPVHSNSSGESKKGVEGGGSGSGAAGGAGVGGSVDGAKSVAVTHSLRYNCGARAKKQ</sequence>
<reference evidence="4" key="1">
    <citation type="submission" date="2017-02" db="UniProtKB">
        <authorList>
            <consortium name="WormBaseParasite"/>
        </authorList>
    </citation>
    <scope>IDENTIFICATION</scope>
</reference>
<name>A0A0R3W3Q8_TAEAS</name>
<reference evidence="2 3" key="2">
    <citation type="submission" date="2018-11" db="EMBL/GenBank/DDBJ databases">
        <authorList>
            <consortium name="Pathogen Informatics"/>
        </authorList>
    </citation>
    <scope>NUCLEOTIDE SEQUENCE [LARGE SCALE GENOMIC DNA]</scope>
</reference>
<proteinExistence type="predicted"/>
<dbReference type="Proteomes" id="UP000282613">
    <property type="component" value="Unassembled WGS sequence"/>
</dbReference>
<feature type="region of interest" description="Disordered" evidence="1">
    <location>
        <begin position="24"/>
        <end position="51"/>
    </location>
</feature>
<dbReference type="AlphaFoldDB" id="A0A0R3W3Q8"/>
<dbReference type="WBParaSite" id="TASK_0000458101-mRNA-1">
    <property type="protein sequence ID" value="TASK_0000458101-mRNA-1"/>
    <property type="gene ID" value="TASK_0000458101"/>
</dbReference>
<dbReference type="EMBL" id="UYRS01018358">
    <property type="protein sequence ID" value="VDK33672.1"/>
    <property type="molecule type" value="Genomic_DNA"/>
</dbReference>
<evidence type="ECO:0000313" key="3">
    <source>
        <dbReference type="Proteomes" id="UP000282613"/>
    </source>
</evidence>
<evidence type="ECO:0000313" key="2">
    <source>
        <dbReference type="EMBL" id="VDK33672.1"/>
    </source>
</evidence>
<keyword evidence="3" id="KW-1185">Reference proteome</keyword>
<evidence type="ECO:0000313" key="4">
    <source>
        <dbReference type="WBParaSite" id="TASK_0000458101-mRNA-1"/>
    </source>
</evidence>
<feature type="compositionally biased region" description="Gly residues" evidence="1">
    <location>
        <begin position="35"/>
        <end position="51"/>
    </location>
</feature>
<organism evidence="4">
    <name type="scientific">Taenia asiatica</name>
    <name type="common">Asian tapeworm</name>
    <dbReference type="NCBI Taxonomy" id="60517"/>
    <lineage>
        <taxon>Eukaryota</taxon>
        <taxon>Metazoa</taxon>
        <taxon>Spiralia</taxon>
        <taxon>Lophotrochozoa</taxon>
        <taxon>Platyhelminthes</taxon>
        <taxon>Cestoda</taxon>
        <taxon>Eucestoda</taxon>
        <taxon>Cyclophyllidea</taxon>
        <taxon>Taeniidae</taxon>
        <taxon>Taenia</taxon>
    </lineage>
</organism>
<gene>
    <name evidence="2" type="ORF">TASK_LOCUS4582</name>
</gene>
<protein>
    <submittedName>
        <fullName evidence="2 4">Uncharacterized protein</fullName>
    </submittedName>
</protein>